<evidence type="ECO:0000256" key="3">
    <source>
        <dbReference type="ARBA" id="ARBA00022857"/>
    </source>
</evidence>
<comment type="cofactor">
    <cofactor evidence="6">
        <name>Mg(2+)</name>
        <dbReference type="ChEBI" id="CHEBI:18420"/>
    </cofactor>
</comment>
<gene>
    <name evidence="6" type="primary">nnrD</name>
    <name evidence="8" type="ORF">GCN75_18290</name>
</gene>
<dbReference type="Proteomes" id="UP000468717">
    <property type="component" value="Unassembled WGS sequence"/>
</dbReference>
<comment type="similarity">
    <text evidence="6">Belongs to the NnrD/CARKD family.</text>
</comment>
<dbReference type="PANTHER" id="PTHR12592:SF0">
    <property type="entry name" value="ATP-DEPENDENT (S)-NAD(P)H-HYDRATE DEHYDRATASE"/>
    <property type="match status" value="1"/>
</dbReference>
<dbReference type="GO" id="GO:0110051">
    <property type="term" value="P:metabolite repair"/>
    <property type="evidence" value="ECO:0007669"/>
    <property type="project" value="TreeGrafter"/>
</dbReference>
<evidence type="ECO:0000313" key="9">
    <source>
        <dbReference type="Proteomes" id="UP000468717"/>
    </source>
</evidence>
<evidence type="ECO:0000256" key="5">
    <source>
        <dbReference type="ARBA" id="ARBA00023239"/>
    </source>
</evidence>
<comment type="function">
    <text evidence="6">Catalyzes the dehydration of the S-form of NAD(P)HX at the expense of ADP, which is converted to AMP. Together with NAD(P)HX epimerase, which catalyzes the epimerization of the S- and R-forms, the enzyme allows the repair of both epimers of NAD(P)HX, a damaged form of NAD(P)H that is a result of enzymatic or heat-dependent hydration.</text>
</comment>
<dbReference type="NCBIfam" id="TIGR00196">
    <property type="entry name" value="yjeF_cterm"/>
    <property type="match status" value="1"/>
</dbReference>
<comment type="subunit">
    <text evidence="6">Homotetramer.</text>
</comment>
<dbReference type="GO" id="GO:0005524">
    <property type="term" value="F:ATP binding"/>
    <property type="evidence" value="ECO:0007669"/>
    <property type="project" value="UniProtKB-KW"/>
</dbReference>
<comment type="catalytic activity">
    <reaction evidence="6">
        <text>(6S)-NADPHX + ADP = AMP + phosphate + NADPH + H(+)</text>
        <dbReference type="Rhea" id="RHEA:32235"/>
        <dbReference type="ChEBI" id="CHEBI:15378"/>
        <dbReference type="ChEBI" id="CHEBI:43474"/>
        <dbReference type="ChEBI" id="CHEBI:57783"/>
        <dbReference type="ChEBI" id="CHEBI:64076"/>
        <dbReference type="ChEBI" id="CHEBI:456215"/>
        <dbReference type="ChEBI" id="CHEBI:456216"/>
        <dbReference type="EC" id="4.2.1.136"/>
    </reaction>
</comment>
<accession>A0A6I1HXL4</accession>
<sequence>MPATQITPSLLRSWPLPMPRPDGDKEVRGHLLIVAGSAEMPGAIVLAATAALRAGAGKLTLATGASVATQVAMAMPEARVIGLDETALGGFRHEAQYQLAPLAGKVDAVLVGPGMCDTAASCELMRHLLPLFAASRMILDAGAMQVVRKPAQLRSPFTFHQPVLLTPHAGELAQLMGLSKDAVLADPLGCAVAAAQRWHAIVALKGALSVLAMPDGSTWTHAGGNVGLAISGSGDTLAGIISGLAARGAPLEQACAWGIAVHALAGDQLALRFGVLGYLAREIPAEIPALLRHLAA</sequence>
<keyword evidence="9" id="KW-1185">Reference proteome</keyword>
<feature type="binding site" evidence="6">
    <location>
        <begin position="205"/>
        <end position="209"/>
    </location>
    <ligand>
        <name>AMP</name>
        <dbReference type="ChEBI" id="CHEBI:456215"/>
    </ligand>
</feature>
<name>A0A6I1HXL4_9BURK</name>
<dbReference type="InterPro" id="IPR000631">
    <property type="entry name" value="CARKD"/>
</dbReference>
<dbReference type="PROSITE" id="PS51383">
    <property type="entry name" value="YJEF_C_3"/>
    <property type="match status" value="1"/>
</dbReference>
<keyword evidence="2 6" id="KW-0067">ATP-binding</keyword>
<dbReference type="CDD" id="cd01171">
    <property type="entry name" value="YXKO-related"/>
    <property type="match status" value="1"/>
</dbReference>
<keyword evidence="3 6" id="KW-0521">NADP</keyword>
<proteinExistence type="inferred from homology"/>
<dbReference type="AlphaFoldDB" id="A0A6I1HXL4"/>
<feature type="binding site" evidence="6">
    <location>
        <position position="235"/>
    </location>
    <ligand>
        <name>(6S)-NADPHX</name>
        <dbReference type="ChEBI" id="CHEBI:64076"/>
    </ligand>
</feature>
<evidence type="ECO:0000313" key="8">
    <source>
        <dbReference type="EMBL" id="KAB8063434.1"/>
    </source>
</evidence>
<reference evidence="8 9" key="1">
    <citation type="submission" date="2019-10" db="EMBL/GenBank/DDBJ databases">
        <title>Three novel species isolated from a subtropical stream in China.</title>
        <authorList>
            <person name="Lu H."/>
        </authorList>
    </citation>
    <scope>NUCLEOTIDE SEQUENCE [LARGE SCALE GENOMIC DNA]</scope>
    <source>
        <strain evidence="8 9">FT13W</strain>
    </source>
</reference>
<comment type="catalytic activity">
    <reaction evidence="6">
        <text>(6S)-NADHX + ADP = AMP + phosphate + NADH + H(+)</text>
        <dbReference type="Rhea" id="RHEA:32223"/>
        <dbReference type="ChEBI" id="CHEBI:15378"/>
        <dbReference type="ChEBI" id="CHEBI:43474"/>
        <dbReference type="ChEBI" id="CHEBI:57945"/>
        <dbReference type="ChEBI" id="CHEBI:64074"/>
        <dbReference type="ChEBI" id="CHEBI:456215"/>
        <dbReference type="ChEBI" id="CHEBI:456216"/>
        <dbReference type="EC" id="4.2.1.136"/>
    </reaction>
</comment>
<dbReference type="SUPFAM" id="SSF53613">
    <property type="entry name" value="Ribokinase-like"/>
    <property type="match status" value="1"/>
</dbReference>
<dbReference type="EC" id="4.2.1.136" evidence="6"/>
<dbReference type="PANTHER" id="PTHR12592">
    <property type="entry name" value="ATP-DEPENDENT (S)-NAD(P)H-HYDRATE DEHYDRATASE FAMILY MEMBER"/>
    <property type="match status" value="1"/>
</dbReference>
<feature type="binding site" evidence="6">
    <location>
        <position position="43"/>
    </location>
    <ligand>
        <name>(6S)-NADPHX</name>
        <dbReference type="ChEBI" id="CHEBI:64076"/>
    </ligand>
</feature>
<evidence type="ECO:0000256" key="6">
    <source>
        <dbReference type="HAMAP-Rule" id="MF_01965"/>
    </source>
</evidence>
<comment type="caution">
    <text evidence="8">The sequence shown here is derived from an EMBL/GenBank/DDBJ whole genome shotgun (WGS) entry which is preliminary data.</text>
</comment>
<dbReference type="GO" id="GO:0052855">
    <property type="term" value="F:ADP-dependent NAD(P)H-hydrate dehydratase activity"/>
    <property type="evidence" value="ECO:0007669"/>
    <property type="project" value="UniProtKB-UniRule"/>
</dbReference>
<dbReference type="RefSeq" id="WP_152283712.1">
    <property type="nucleotide sequence ID" value="NZ_WFLI01000022.1"/>
</dbReference>
<organism evidence="8 9">
    <name type="scientific">Janthinobacterium violaceinigrum</name>
    <dbReference type="NCBI Taxonomy" id="2654252"/>
    <lineage>
        <taxon>Bacteria</taxon>
        <taxon>Pseudomonadati</taxon>
        <taxon>Pseudomonadota</taxon>
        <taxon>Betaproteobacteria</taxon>
        <taxon>Burkholderiales</taxon>
        <taxon>Oxalobacteraceae</taxon>
        <taxon>Janthinobacterium</taxon>
    </lineage>
</organism>
<dbReference type="GO" id="GO:0046496">
    <property type="term" value="P:nicotinamide nucleotide metabolic process"/>
    <property type="evidence" value="ECO:0007669"/>
    <property type="project" value="UniProtKB-UniRule"/>
</dbReference>
<dbReference type="EMBL" id="WFLI01000022">
    <property type="protein sequence ID" value="KAB8063434.1"/>
    <property type="molecule type" value="Genomic_DNA"/>
</dbReference>
<feature type="binding site" evidence="6">
    <location>
        <position position="168"/>
    </location>
    <ligand>
        <name>(6S)-NADPHX</name>
        <dbReference type="ChEBI" id="CHEBI:64076"/>
    </ligand>
</feature>
<evidence type="ECO:0000256" key="2">
    <source>
        <dbReference type="ARBA" id="ARBA00022840"/>
    </source>
</evidence>
<evidence type="ECO:0000259" key="7">
    <source>
        <dbReference type="PROSITE" id="PS51383"/>
    </source>
</evidence>
<dbReference type="Pfam" id="PF01256">
    <property type="entry name" value="Carb_kinase"/>
    <property type="match status" value="1"/>
</dbReference>
<feature type="binding site" evidence="6">
    <location>
        <position position="234"/>
    </location>
    <ligand>
        <name>AMP</name>
        <dbReference type="ChEBI" id="CHEBI:456215"/>
    </ligand>
</feature>
<keyword evidence="5 6" id="KW-0456">Lyase</keyword>
<feature type="binding site" evidence="6">
    <location>
        <position position="114"/>
    </location>
    <ligand>
        <name>(6S)-NADPHX</name>
        <dbReference type="ChEBI" id="CHEBI:64076"/>
    </ligand>
</feature>
<dbReference type="HAMAP" id="MF_01965">
    <property type="entry name" value="NADHX_dehydratase"/>
    <property type="match status" value="1"/>
</dbReference>
<dbReference type="Gene3D" id="3.40.1190.20">
    <property type="match status" value="1"/>
</dbReference>
<protein>
    <recommendedName>
        <fullName evidence="6">ADP-dependent (S)-NAD(P)H-hydrate dehydratase</fullName>
        <ecNumber evidence="6">4.2.1.136</ecNumber>
    </recommendedName>
    <alternativeName>
        <fullName evidence="6">ADP-dependent NAD(P)HX dehydratase</fullName>
    </alternativeName>
</protein>
<dbReference type="GO" id="GO:0052856">
    <property type="term" value="F:NAD(P)HX epimerase activity"/>
    <property type="evidence" value="ECO:0007669"/>
    <property type="project" value="TreeGrafter"/>
</dbReference>
<feature type="domain" description="YjeF C-terminal" evidence="7">
    <location>
        <begin position="7"/>
        <end position="294"/>
    </location>
</feature>
<keyword evidence="1 6" id="KW-0547">Nucleotide-binding</keyword>
<keyword evidence="4 6" id="KW-0520">NAD</keyword>
<evidence type="ECO:0000256" key="1">
    <source>
        <dbReference type="ARBA" id="ARBA00022741"/>
    </source>
</evidence>
<evidence type="ECO:0000256" key="4">
    <source>
        <dbReference type="ARBA" id="ARBA00023027"/>
    </source>
</evidence>
<dbReference type="InterPro" id="IPR029056">
    <property type="entry name" value="Ribokinase-like"/>
</dbReference>